<feature type="chain" id="PRO_5047522545" description="TNT domain-containing protein" evidence="1">
    <location>
        <begin position="20"/>
        <end position="241"/>
    </location>
</feature>
<dbReference type="PANTHER" id="PTHR42059:SF1">
    <property type="entry name" value="TNT DOMAIN-CONTAINING PROTEIN"/>
    <property type="match status" value="1"/>
</dbReference>
<dbReference type="EMBL" id="JASNQZ010000011">
    <property type="protein sequence ID" value="KAL0952149.1"/>
    <property type="molecule type" value="Genomic_DNA"/>
</dbReference>
<accession>A0ABR3J921</accession>
<dbReference type="Proteomes" id="UP001556367">
    <property type="component" value="Unassembled WGS sequence"/>
</dbReference>
<evidence type="ECO:0000259" key="2">
    <source>
        <dbReference type="Pfam" id="PF14021"/>
    </source>
</evidence>
<feature type="signal peptide" evidence="1">
    <location>
        <begin position="1"/>
        <end position="19"/>
    </location>
</feature>
<protein>
    <recommendedName>
        <fullName evidence="2">TNT domain-containing protein</fullName>
    </recommendedName>
</protein>
<keyword evidence="4" id="KW-1185">Reference proteome</keyword>
<evidence type="ECO:0000313" key="4">
    <source>
        <dbReference type="Proteomes" id="UP001556367"/>
    </source>
</evidence>
<evidence type="ECO:0000256" key="1">
    <source>
        <dbReference type="SAM" id="SignalP"/>
    </source>
</evidence>
<comment type="caution">
    <text evidence="3">The sequence shown here is derived from an EMBL/GenBank/DDBJ whole genome shotgun (WGS) entry which is preliminary data.</text>
</comment>
<gene>
    <name evidence="3" type="ORF">HGRIS_008766</name>
</gene>
<sequence>MRAFTSTSIVAALVAFASASPLVIPSPYTKHDAALRRAADCGEVGSDQYCEGTKRSDNAAYLCGDERLGPSFLTSMSPLDRILRSWDRFGDLCPGEFLAKWNPNGRWKYPDHNGFDLNAAGQPIEKQEVLDVGTLVDRFGSEGGKYLAPAGTYYTARAIPPSNLNTVDKSAPFNYYQYEVLKPLPVLAGPVRPWFEQKGKSTQYQVEKRVSELINEGYLARKETCCINCTRNSCHDFFSSK</sequence>
<proteinExistence type="predicted"/>
<dbReference type="Pfam" id="PF14021">
    <property type="entry name" value="TNT"/>
    <property type="match status" value="1"/>
</dbReference>
<organism evidence="3 4">
    <name type="scientific">Hohenbuehelia grisea</name>
    <dbReference type="NCBI Taxonomy" id="104357"/>
    <lineage>
        <taxon>Eukaryota</taxon>
        <taxon>Fungi</taxon>
        <taxon>Dikarya</taxon>
        <taxon>Basidiomycota</taxon>
        <taxon>Agaricomycotina</taxon>
        <taxon>Agaricomycetes</taxon>
        <taxon>Agaricomycetidae</taxon>
        <taxon>Agaricales</taxon>
        <taxon>Pleurotineae</taxon>
        <taxon>Pleurotaceae</taxon>
        <taxon>Hohenbuehelia</taxon>
    </lineage>
</organism>
<dbReference type="InterPro" id="IPR053024">
    <property type="entry name" value="Fungal_surface_NADase"/>
</dbReference>
<keyword evidence="1" id="KW-0732">Signal</keyword>
<reference evidence="4" key="1">
    <citation type="submission" date="2024-06" db="EMBL/GenBank/DDBJ databases">
        <title>Multi-omics analyses provide insights into the biosynthesis of the anticancer antibiotic pleurotin in Hohenbuehelia grisea.</title>
        <authorList>
            <person name="Weaver J.A."/>
            <person name="Alberti F."/>
        </authorList>
    </citation>
    <scope>NUCLEOTIDE SEQUENCE [LARGE SCALE GENOMIC DNA]</scope>
    <source>
        <strain evidence="4">T-177</strain>
    </source>
</reference>
<feature type="domain" description="TNT" evidence="2">
    <location>
        <begin position="130"/>
        <end position="221"/>
    </location>
</feature>
<dbReference type="InterPro" id="IPR025331">
    <property type="entry name" value="TNT"/>
</dbReference>
<name>A0ABR3J921_9AGAR</name>
<dbReference type="PANTHER" id="PTHR42059">
    <property type="entry name" value="TNT DOMAIN-CONTAINING PROTEIN"/>
    <property type="match status" value="1"/>
</dbReference>
<evidence type="ECO:0000313" key="3">
    <source>
        <dbReference type="EMBL" id="KAL0952149.1"/>
    </source>
</evidence>